<keyword evidence="2" id="KW-1185">Reference proteome</keyword>
<name>A0A8K1CBP9_PYTOL</name>
<comment type="caution">
    <text evidence="1">The sequence shown here is derived from an EMBL/GenBank/DDBJ whole genome shotgun (WGS) entry which is preliminary data.</text>
</comment>
<reference evidence="1" key="1">
    <citation type="submission" date="2019-03" db="EMBL/GenBank/DDBJ databases">
        <title>Long read genome sequence of the mycoparasitic Pythium oligandrum ATCC 38472 isolated from sugarbeet rhizosphere.</title>
        <authorList>
            <person name="Gaulin E."/>
        </authorList>
    </citation>
    <scope>NUCLEOTIDE SEQUENCE</scope>
    <source>
        <strain evidence="1">ATCC 38472_TT</strain>
    </source>
</reference>
<evidence type="ECO:0000313" key="1">
    <source>
        <dbReference type="EMBL" id="TMW60381.1"/>
    </source>
</evidence>
<protein>
    <submittedName>
        <fullName evidence="1">Uncharacterized protein</fullName>
    </submittedName>
</protein>
<organism evidence="1 2">
    <name type="scientific">Pythium oligandrum</name>
    <name type="common">Mycoparasitic fungus</name>
    <dbReference type="NCBI Taxonomy" id="41045"/>
    <lineage>
        <taxon>Eukaryota</taxon>
        <taxon>Sar</taxon>
        <taxon>Stramenopiles</taxon>
        <taxon>Oomycota</taxon>
        <taxon>Peronosporomycetes</taxon>
        <taxon>Pythiales</taxon>
        <taxon>Pythiaceae</taxon>
        <taxon>Pythium</taxon>
    </lineage>
</organism>
<sequence length="107" mass="12128">MESFVNKVHATTKELEKRLDVSPIRCSSLGASWRCFEVPPSSSRQCNLFLPKSRGSHWNLTTTTGCKGLAGRLALDTRSPIDWGVGRNRQSIQERRHLFGFGMLYCR</sequence>
<dbReference type="EMBL" id="SPLM01000108">
    <property type="protein sequence ID" value="TMW60381.1"/>
    <property type="molecule type" value="Genomic_DNA"/>
</dbReference>
<evidence type="ECO:0000313" key="2">
    <source>
        <dbReference type="Proteomes" id="UP000794436"/>
    </source>
</evidence>
<proteinExistence type="predicted"/>
<accession>A0A8K1CBP9</accession>
<gene>
    <name evidence="1" type="ORF">Poli38472_000423</name>
</gene>
<dbReference type="Proteomes" id="UP000794436">
    <property type="component" value="Unassembled WGS sequence"/>
</dbReference>
<dbReference type="AlphaFoldDB" id="A0A8K1CBP9"/>